<feature type="domain" description="FDX-ACB" evidence="10">
    <location>
        <begin position="562"/>
        <end position="650"/>
    </location>
</feature>
<keyword evidence="8" id="KW-0648">Protein biosynthesis</keyword>
<dbReference type="GO" id="GO:0006432">
    <property type="term" value="P:phenylalanyl-tRNA aminoacylation"/>
    <property type="evidence" value="ECO:0007669"/>
    <property type="project" value="InterPro"/>
</dbReference>
<dbReference type="PROSITE" id="PS51483">
    <property type="entry name" value="B5"/>
    <property type="match status" value="1"/>
</dbReference>
<dbReference type="PANTHER" id="PTHR10947:SF3">
    <property type="entry name" value="LEUCINE-RICH REPEAT-CONTAINING PROTEIN 47"/>
    <property type="match status" value="1"/>
</dbReference>
<dbReference type="InterPro" id="IPR005147">
    <property type="entry name" value="tRNA_synthase_B5-dom"/>
</dbReference>
<accession>A0A1Z1M2G4</accession>
<dbReference type="Gene3D" id="3.50.40.10">
    <property type="entry name" value="Phenylalanyl-trna Synthetase, Chain B, domain 3"/>
    <property type="match status" value="1"/>
</dbReference>
<dbReference type="InterPro" id="IPR045864">
    <property type="entry name" value="aa-tRNA-synth_II/BPL/LPL"/>
</dbReference>
<keyword evidence="7" id="KW-0460">Magnesium</keyword>
<evidence type="ECO:0000256" key="1">
    <source>
        <dbReference type="ARBA" id="ARBA00001946"/>
    </source>
</evidence>
<dbReference type="GO" id="GO:0003723">
    <property type="term" value="F:RNA binding"/>
    <property type="evidence" value="ECO:0007669"/>
    <property type="project" value="InterPro"/>
</dbReference>
<dbReference type="InterPro" id="IPR020825">
    <property type="entry name" value="Phe-tRNA_synthase-like_B3/B4"/>
</dbReference>
<evidence type="ECO:0000256" key="9">
    <source>
        <dbReference type="ARBA" id="ARBA00023146"/>
    </source>
</evidence>
<evidence type="ECO:0000256" key="2">
    <source>
        <dbReference type="ARBA" id="ARBA00012814"/>
    </source>
</evidence>
<evidence type="ECO:0000313" key="12">
    <source>
        <dbReference type="EMBL" id="ARW60090.1"/>
    </source>
</evidence>
<comment type="cofactor">
    <cofactor evidence="1">
        <name>Mg(2+)</name>
        <dbReference type="ChEBI" id="CHEBI:18420"/>
    </cofactor>
</comment>
<dbReference type="InterPro" id="IPR005121">
    <property type="entry name" value="Fdx_antiC-bd"/>
</dbReference>
<dbReference type="SMART" id="SM00874">
    <property type="entry name" value="B5"/>
    <property type="match status" value="1"/>
</dbReference>
<evidence type="ECO:0000259" key="11">
    <source>
        <dbReference type="PROSITE" id="PS51483"/>
    </source>
</evidence>
<dbReference type="Pfam" id="PF17759">
    <property type="entry name" value="tRNA_synthFbeta"/>
    <property type="match status" value="1"/>
</dbReference>
<dbReference type="SUPFAM" id="SSF56037">
    <property type="entry name" value="PheT/TilS domain"/>
    <property type="match status" value="1"/>
</dbReference>
<reference evidence="12" key="1">
    <citation type="journal article" date="2017" name="J. Phycol.">
        <title>Analysis of chloroplast genomes and a supermatrix inform reclassification of the Rhodomelaceae (Rhodophyta).</title>
        <authorList>
            <person name="Diaz-Tapia P."/>
            <person name="Maggs C.A."/>
            <person name="West J.A."/>
            <person name="Verbruggen H."/>
        </authorList>
    </citation>
    <scope>NUCLEOTIDE SEQUENCE</scope>
    <source>
        <strain evidence="12">HV3939</strain>
    </source>
</reference>
<dbReference type="Pfam" id="PF03147">
    <property type="entry name" value="FDX-ACB"/>
    <property type="match status" value="1"/>
</dbReference>
<dbReference type="RefSeq" id="YP_009391946.1">
    <property type="nucleotide sequence ID" value="NC_035260.1"/>
</dbReference>
<evidence type="ECO:0000256" key="6">
    <source>
        <dbReference type="ARBA" id="ARBA00022840"/>
    </source>
</evidence>
<keyword evidence="12" id="KW-0150">Chloroplast</keyword>
<organism evidence="12">
    <name type="scientific">Acrosorium ciliolatum</name>
    <dbReference type="NCBI Taxonomy" id="1550622"/>
    <lineage>
        <taxon>Eukaryota</taxon>
        <taxon>Rhodophyta</taxon>
        <taxon>Florideophyceae</taxon>
        <taxon>Rhodymeniophycidae</taxon>
        <taxon>Ceramiales</taxon>
        <taxon>Delesseriaceae</taxon>
        <taxon>Acrosorium</taxon>
    </lineage>
</organism>
<dbReference type="GO" id="GO:0004826">
    <property type="term" value="F:phenylalanine-tRNA ligase activity"/>
    <property type="evidence" value="ECO:0007669"/>
    <property type="project" value="UniProtKB-EC"/>
</dbReference>
<protein>
    <recommendedName>
        <fullName evidence="2">phenylalanine--tRNA ligase</fullName>
        <ecNumber evidence="2">6.1.1.20</ecNumber>
    </recommendedName>
</protein>
<dbReference type="SUPFAM" id="SSF54991">
    <property type="entry name" value="Anticodon-binding domain of PheRS"/>
    <property type="match status" value="1"/>
</dbReference>
<proteinExistence type="predicted"/>
<keyword evidence="3 12" id="KW-0436">Ligase</keyword>
<dbReference type="EMBL" id="MF101411">
    <property type="protein sequence ID" value="ARW60090.1"/>
    <property type="molecule type" value="Genomic_DNA"/>
</dbReference>
<dbReference type="Gene3D" id="3.30.70.380">
    <property type="entry name" value="Ferrodoxin-fold anticodon-binding domain"/>
    <property type="match status" value="1"/>
</dbReference>
<dbReference type="InterPro" id="IPR036690">
    <property type="entry name" value="Fdx_antiC-bd_sf"/>
</dbReference>
<dbReference type="InterPro" id="IPR009061">
    <property type="entry name" value="DNA-bd_dom_put_sf"/>
</dbReference>
<evidence type="ECO:0000259" key="10">
    <source>
        <dbReference type="PROSITE" id="PS51447"/>
    </source>
</evidence>
<dbReference type="EC" id="6.1.1.20" evidence="2"/>
<evidence type="ECO:0000256" key="3">
    <source>
        <dbReference type="ARBA" id="ARBA00022598"/>
    </source>
</evidence>
<dbReference type="SMART" id="SM00896">
    <property type="entry name" value="FDX-ACB"/>
    <property type="match status" value="1"/>
</dbReference>
<dbReference type="PROSITE" id="PS51447">
    <property type="entry name" value="FDX_ACB"/>
    <property type="match status" value="1"/>
</dbReference>
<keyword evidence="4" id="KW-0479">Metal-binding</keyword>
<dbReference type="Pfam" id="PF03484">
    <property type="entry name" value="B5"/>
    <property type="match status" value="1"/>
</dbReference>
<keyword evidence="9" id="KW-0030">Aminoacyl-tRNA synthetase</keyword>
<evidence type="ECO:0000256" key="4">
    <source>
        <dbReference type="ARBA" id="ARBA00022723"/>
    </source>
</evidence>
<geneLocation type="chloroplast" evidence="12"/>
<dbReference type="PANTHER" id="PTHR10947">
    <property type="entry name" value="PHENYLALANYL-TRNA SYNTHETASE BETA CHAIN AND LEUCINE-RICH REPEAT-CONTAINING PROTEIN 47"/>
    <property type="match status" value="1"/>
</dbReference>
<dbReference type="GO" id="GO:0000287">
    <property type="term" value="F:magnesium ion binding"/>
    <property type="evidence" value="ECO:0007669"/>
    <property type="project" value="InterPro"/>
</dbReference>
<gene>
    <name evidence="12" type="primary">syfB</name>
</gene>
<dbReference type="Gene3D" id="3.30.56.10">
    <property type="match status" value="2"/>
</dbReference>
<evidence type="ECO:0000256" key="8">
    <source>
        <dbReference type="ARBA" id="ARBA00022917"/>
    </source>
</evidence>
<name>A0A1Z1M2G4_9FLOR</name>
<dbReference type="Gene3D" id="3.30.930.10">
    <property type="entry name" value="Bira Bifunctional Protein, Domain 2"/>
    <property type="match status" value="1"/>
</dbReference>
<sequence>MKFSWQILNYLIDLTTISFNTFEEQLTLAGLEIEQVEYKREVSDQIIDLNITANRRDISSIASLAKEISAIFNIPLKIKYKTYYINNNNKINNFIPLSNDILYYKLNIIKNSIHNTSPEWLKNHLLAYDIESKNIFDDITTYIKIKWGQNILIINEFNYKSLKNFLIKKDNTKNPFKQINQNNNSMIVYFPIYNYKLEYNVQNNTENFINAYDETIRLITSFTKSTISKSQEFFNKELQKNIKLITVDQIKINKNVIQKILGPIKKTNLQFLSIKKIFLTLDKLKLKPLYIKKYKKFIITIPKSRIYDLKRQIDIIEEIGRIYGFKNFLNKLPKTIKKGHITKKSYNINKITYNLRNIGFNEVINFSLKKNINNQSSNIQLYNPNTEEQEELRNNIIEGLIDNYNYNIKQKNSSITIFEIGKIFYRTQKLKYIEEIHLGGIIYKQNFIRQNWKDKTKNFNWFHAKGIMELFFDKLKIKIEWKTLNNNIETNLCHLIHPIKQIGIYNSLNKEYLGILSELNRKYIENIQKYNHSIYFFDINIEKLNKLIQDNKHLKYIVKPYSTYPSVIRDINIQVNKYQNLNEITKKLIKDKKYFIESVKIINEYYNTILKKRSICLRITYRSNNRTLNSVDLYDIDKNIQKYLHNINKE</sequence>
<keyword evidence="12" id="KW-0934">Plastid</keyword>
<keyword evidence="5" id="KW-0547">Nucleotide-binding</keyword>
<dbReference type="InterPro" id="IPR045060">
    <property type="entry name" value="Phe-tRNA-ligase_IIc_bsu"/>
</dbReference>
<dbReference type="SUPFAM" id="SSF46955">
    <property type="entry name" value="Putative DNA-binding domain"/>
    <property type="match status" value="2"/>
</dbReference>
<dbReference type="SUPFAM" id="SSF55681">
    <property type="entry name" value="Class II aaRS and biotin synthetases"/>
    <property type="match status" value="1"/>
</dbReference>
<feature type="domain" description="B5" evidence="11">
    <location>
        <begin position="245"/>
        <end position="330"/>
    </location>
</feature>
<evidence type="ECO:0000256" key="5">
    <source>
        <dbReference type="ARBA" id="ARBA00022741"/>
    </source>
</evidence>
<dbReference type="InterPro" id="IPR041616">
    <property type="entry name" value="PheRS_beta_core"/>
</dbReference>
<keyword evidence="6" id="KW-0067">ATP-binding</keyword>
<dbReference type="GO" id="GO:0005524">
    <property type="term" value="F:ATP binding"/>
    <property type="evidence" value="ECO:0007669"/>
    <property type="project" value="UniProtKB-KW"/>
</dbReference>
<dbReference type="AlphaFoldDB" id="A0A1Z1M2G4"/>
<dbReference type="GeneID" id="33353395"/>
<evidence type="ECO:0000256" key="7">
    <source>
        <dbReference type="ARBA" id="ARBA00022842"/>
    </source>
</evidence>